<dbReference type="AlphaFoldDB" id="A0A1V2IH60"/>
<dbReference type="Pfam" id="PF13193">
    <property type="entry name" value="AMP-binding_C"/>
    <property type="match status" value="1"/>
</dbReference>
<evidence type="ECO:0000313" key="2">
    <source>
        <dbReference type="EMBL" id="ONH32457.1"/>
    </source>
</evidence>
<accession>A0A1V2IH60</accession>
<comment type="caution">
    <text evidence="2">The sequence shown here is derived from an EMBL/GenBank/DDBJ whole genome shotgun (WGS) entry which is preliminary data.</text>
</comment>
<keyword evidence="3" id="KW-1185">Reference proteome</keyword>
<dbReference type="Proteomes" id="UP000188929">
    <property type="component" value="Unassembled WGS sequence"/>
</dbReference>
<protein>
    <recommendedName>
        <fullName evidence="1">AMP-binding enzyme C-terminal domain-containing protein</fullName>
    </recommendedName>
</protein>
<organism evidence="2 3">
    <name type="scientific">Pseudofrankia asymbiotica</name>
    <dbReference type="NCBI Taxonomy" id="1834516"/>
    <lineage>
        <taxon>Bacteria</taxon>
        <taxon>Bacillati</taxon>
        <taxon>Actinomycetota</taxon>
        <taxon>Actinomycetes</taxon>
        <taxon>Frankiales</taxon>
        <taxon>Frankiaceae</taxon>
        <taxon>Pseudofrankia</taxon>
    </lineage>
</organism>
<evidence type="ECO:0000313" key="3">
    <source>
        <dbReference type="Proteomes" id="UP000188929"/>
    </source>
</evidence>
<reference evidence="3" key="1">
    <citation type="submission" date="2016-10" db="EMBL/GenBank/DDBJ databases">
        <title>Frankia sp. NRRL B-16386 Genome sequencing.</title>
        <authorList>
            <person name="Ghodhbane-Gtari F."/>
            <person name="Swanson E."/>
            <person name="Gueddou A."/>
            <person name="Hezbri K."/>
            <person name="Ktari K."/>
            <person name="Nouioui I."/>
            <person name="Morris K."/>
            <person name="Simpson S."/>
            <person name="Abebe-Akele F."/>
            <person name="Thomas K."/>
            <person name="Gtari M."/>
            <person name="Tisa L.S."/>
        </authorList>
    </citation>
    <scope>NUCLEOTIDE SEQUENCE [LARGE SCALE GENOMIC DNA]</scope>
    <source>
        <strain evidence="3">NRRL B-16386</strain>
    </source>
</reference>
<feature type="domain" description="AMP-binding enzyme C-terminal" evidence="1">
    <location>
        <begin position="14"/>
        <end position="63"/>
    </location>
</feature>
<dbReference type="STRING" id="1834516.BL253_05370"/>
<dbReference type="RefSeq" id="WP_076814115.1">
    <property type="nucleotide sequence ID" value="NZ_MOMC01000010.1"/>
</dbReference>
<dbReference type="EMBL" id="MOMC01000010">
    <property type="protein sequence ID" value="ONH32457.1"/>
    <property type="molecule type" value="Genomic_DNA"/>
</dbReference>
<evidence type="ECO:0000259" key="1">
    <source>
        <dbReference type="Pfam" id="PF13193"/>
    </source>
</evidence>
<dbReference type="Gene3D" id="3.30.300.30">
    <property type="match status" value="1"/>
</dbReference>
<name>A0A1V2IH60_9ACTN</name>
<gene>
    <name evidence="2" type="ORF">BL253_05370</name>
</gene>
<proteinExistence type="predicted"/>
<dbReference type="SUPFAM" id="SSF56801">
    <property type="entry name" value="Acetyl-CoA synthetase-like"/>
    <property type="match status" value="1"/>
</dbReference>
<dbReference type="InterPro" id="IPR045851">
    <property type="entry name" value="AMP-bd_C_sf"/>
</dbReference>
<dbReference type="InterPro" id="IPR025110">
    <property type="entry name" value="AMP-bd_C"/>
</dbReference>
<sequence>MYPGSHAATDPEKAAVVMGTSGERVSYRVLDELRAYLRDSIAGYKVPRVVAFRDELPRMPTGKLAKGRLREEYLTDSPA</sequence>
<dbReference type="OrthoDB" id="9803968at2"/>